<comment type="caution">
    <text evidence="1">The sequence shown here is derived from an EMBL/GenBank/DDBJ whole genome shotgun (WGS) entry which is preliminary data.</text>
</comment>
<evidence type="ECO:0000313" key="2">
    <source>
        <dbReference type="Proteomes" id="UP000274822"/>
    </source>
</evidence>
<gene>
    <name evidence="1" type="ORF">BC938DRAFT_476500</name>
</gene>
<protein>
    <submittedName>
        <fullName evidence="1">Uncharacterized protein</fullName>
    </submittedName>
</protein>
<sequence>MIIVQFHPQDLTEERITEEKARIKAFWEAMRTASEGAVDTTTLLVQMYNGIANGFQEHIPMELMFGPGYVHEDMLGC</sequence>
<dbReference type="EMBL" id="RBNJ01023940">
    <property type="protein sequence ID" value="RUS16680.1"/>
    <property type="molecule type" value="Genomic_DNA"/>
</dbReference>
<dbReference type="Proteomes" id="UP000274822">
    <property type="component" value="Unassembled WGS sequence"/>
</dbReference>
<evidence type="ECO:0000313" key="1">
    <source>
        <dbReference type="EMBL" id="RUS16680.1"/>
    </source>
</evidence>
<reference evidence="1 2" key="1">
    <citation type="journal article" date="2018" name="New Phytol.">
        <title>Phylogenomics of Endogonaceae and evolution of mycorrhizas within Mucoromycota.</title>
        <authorList>
            <person name="Chang Y."/>
            <person name="Desiro A."/>
            <person name="Na H."/>
            <person name="Sandor L."/>
            <person name="Lipzen A."/>
            <person name="Clum A."/>
            <person name="Barry K."/>
            <person name="Grigoriev I.V."/>
            <person name="Martin F.M."/>
            <person name="Stajich J.E."/>
            <person name="Smith M.E."/>
            <person name="Bonito G."/>
            <person name="Spatafora J.W."/>
        </authorList>
    </citation>
    <scope>NUCLEOTIDE SEQUENCE [LARGE SCALE GENOMIC DNA]</scope>
    <source>
        <strain evidence="1 2">AD002</strain>
    </source>
</reference>
<name>A0A433PGQ4_9FUNG</name>
<proteinExistence type="predicted"/>
<keyword evidence="2" id="KW-1185">Reference proteome</keyword>
<feature type="non-terminal residue" evidence="1">
    <location>
        <position position="77"/>
    </location>
</feature>
<dbReference type="AlphaFoldDB" id="A0A433PGQ4"/>
<organism evidence="1 2">
    <name type="scientific">Jimgerdemannia flammicorona</name>
    <dbReference type="NCBI Taxonomy" id="994334"/>
    <lineage>
        <taxon>Eukaryota</taxon>
        <taxon>Fungi</taxon>
        <taxon>Fungi incertae sedis</taxon>
        <taxon>Mucoromycota</taxon>
        <taxon>Mucoromycotina</taxon>
        <taxon>Endogonomycetes</taxon>
        <taxon>Endogonales</taxon>
        <taxon>Endogonaceae</taxon>
        <taxon>Jimgerdemannia</taxon>
    </lineage>
</organism>
<accession>A0A433PGQ4</accession>